<keyword evidence="3 5" id="KW-1133">Transmembrane helix</keyword>
<protein>
    <recommendedName>
        <fullName evidence="8">MtN3 and saliva related transmembrane protein</fullName>
    </recommendedName>
</protein>
<evidence type="ECO:0000256" key="3">
    <source>
        <dbReference type="ARBA" id="ARBA00022989"/>
    </source>
</evidence>
<keyword evidence="7" id="KW-1185">Reference proteome</keyword>
<comment type="caution">
    <text evidence="6">The sequence shown here is derived from an EMBL/GenBank/DDBJ whole genome shotgun (WGS) entry which is preliminary data.</text>
</comment>
<keyword evidence="4 5" id="KW-0472">Membrane</keyword>
<proteinExistence type="predicted"/>
<evidence type="ECO:0008006" key="8">
    <source>
        <dbReference type="Google" id="ProtNLM"/>
    </source>
</evidence>
<dbReference type="Pfam" id="PF04193">
    <property type="entry name" value="PQ-loop"/>
    <property type="match status" value="1"/>
</dbReference>
<organism evidence="6 7">
    <name type="scientific">Roseococcus pinisoli</name>
    <dbReference type="NCBI Taxonomy" id="2835040"/>
    <lineage>
        <taxon>Bacteria</taxon>
        <taxon>Pseudomonadati</taxon>
        <taxon>Pseudomonadota</taxon>
        <taxon>Alphaproteobacteria</taxon>
        <taxon>Acetobacterales</taxon>
        <taxon>Roseomonadaceae</taxon>
        <taxon>Roseococcus</taxon>
    </lineage>
</organism>
<accession>A0ABS5QI54</accession>
<evidence type="ECO:0000256" key="5">
    <source>
        <dbReference type="SAM" id="Phobius"/>
    </source>
</evidence>
<dbReference type="RefSeq" id="WP_213671969.1">
    <property type="nucleotide sequence ID" value="NZ_JAHCDA010000004.1"/>
</dbReference>
<dbReference type="EMBL" id="JAHCDA010000004">
    <property type="protein sequence ID" value="MBS7813279.1"/>
    <property type="molecule type" value="Genomic_DNA"/>
</dbReference>
<evidence type="ECO:0000313" key="6">
    <source>
        <dbReference type="EMBL" id="MBS7813279.1"/>
    </source>
</evidence>
<feature type="transmembrane region" description="Helical" evidence="5">
    <location>
        <begin position="37"/>
        <end position="55"/>
    </location>
</feature>
<gene>
    <name evidence="6" type="ORF">KHU32_20220</name>
</gene>
<evidence type="ECO:0000256" key="2">
    <source>
        <dbReference type="ARBA" id="ARBA00022692"/>
    </source>
</evidence>
<feature type="transmembrane region" description="Helical" evidence="5">
    <location>
        <begin position="61"/>
        <end position="80"/>
    </location>
</feature>
<name>A0ABS5QI54_9PROT</name>
<evidence type="ECO:0000256" key="1">
    <source>
        <dbReference type="ARBA" id="ARBA00004141"/>
    </source>
</evidence>
<evidence type="ECO:0000256" key="4">
    <source>
        <dbReference type="ARBA" id="ARBA00023136"/>
    </source>
</evidence>
<keyword evidence="2 5" id="KW-0812">Transmembrane</keyword>
<dbReference type="Gene3D" id="1.20.1280.290">
    <property type="match status" value="1"/>
</dbReference>
<dbReference type="InterPro" id="IPR006603">
    <property type="entry name" value="PQ-loop_rpt"/>
</dbReference>
<comment type="subcellular location">
    <subcellularLocation>
        <location evidence="1">Membrane</location>
        <topology evidence="1">Multi-pass membrane protein</topology>
    </subcellularLocation>
</comment>
<sequence length="100" mass="10571">MTLDGPTLIGAAATAASIASFTPQAWKIIRTRDTKSISAGTYVLTVTGFALWLAYGVLLGQWPLIATNAICCLLSAFILMMKLLPAEKKKAVAEAIDPSD</sequence>
<evidence type="ECO:0000313" key="7">
    <source>
        <dbReference type="Proteomes" id="UP000766336"/>
    </source>
</evidence>
<dbReference type="Proteomes" id="UP000766336">
    <property type="component" value="Unassembled WGS sequence"/>
</dbReference>
<reference evidence="6 7" key="1">
    <citation type="submission" date="2021-05" db="EMBL/GenBank/DDBJ databases">
        <title>Roseococcus sp. XZZS9, whole genome shotgun sequencing project.</title>
        <authorList>
            <person name="Zhao G."/>
            <person name="Shen L."/>
        </authorList>
    </citation>
    <scope>NUCLEOTIDE SEQUENCE [LARGE SCALE GENOMIC DNA]</scope>
    <source>
        <strain evidence="6 7">XZZS9</strain>
    </source>
</reference>